<evidence type="ECO:0000313" key="1">
    <source>
        <dbReference type="EMBL" id="SEH06499.1"/>
    </source>
</evidence>
<dbReference type="AlphaFoldDB" id="A0A1H6FB01"/>
<organism evidence="1 2">
    <name type="scientific">Candidatus Venteria ishoeyi</name>
    <dbReference type="NCBI Taxonomy" id="1899563"/>
    <lineage>
        <taxon>Bacteria</taxon>
        <taxon>Pseudomonadati</taxon>
        <taxon>Pseudomonadota</taxon>
        <taxon>Gammaproteobacteria</taxon>
        <taxon>Thiotrichales</taxon>
        <taxon>Thiotrichaceae</taxon>
        <taxon>Venteria</taxon>
    </lineage>
</organism>
<keyword evidence="2" id="KW-1185">Reference proteome</keyword>
<gene>
    <name evidence="1" type="ORF">MBHS_02361</name>
</gene>
<accession>A0A1H6FB01</accession>
<reference evidence="1 2" key="1">
    <citation type="submission" date="2016-10" db="EMBL/GenBank/DDBJ databases">
        <authorList>
            <person name="de Groot N.N."/>
        </authorList>
    </citation>
    <scope>NUCLEOTIDE SEQUENCE [LARGE SCALE GENOMIC DNA]</scope>
    <source>
        <strain evidence="1">MBHS1</strain>
    </source>
</reference>
<sequence>MSIIERVMTNTTFNLFALLSVLSFALYALGKGYELI</sequence>
<protein>
    <submittedName>
        <fullName evidence="1">Uncharacterized protein</fullName>
    </submittedName>
</protein>
<dbReference type="EMBL" id="FMSV02000497">
    <property type="protein sequence ID" value="SEH06499.1"/>
    <property type="molecule type" value="Genomic_DNA"/>
</dbReference>
<dbReference type="Proteomes" id="UP000236724">
    <property type="component" value="Unassembled WGS sequence"/>
</dbReference>
<evidence type="ECO:0000313" key="2">
    <source>
        <dbReference type="Proteomes" id="UP000236724"/>
    </source>
</evidence>
<name>A0A1H6FB01_9GAMM</name>
<proteinExistence type="predicted"/>